<organism evidence="1">
    <name type="scientific">bioreactor metagenome</name>
    <dbReference type="NCBI Taxonomy" id="1076179"/>
    <lineage>
        <taxon>unclassified sequences</taxon>
        <taxon>metagenomes</taxon>
        <taxon>ecological metagenomes</taxon>
    </lineage>
</organism>
<reference evidence="1" key="1">
    <citation type="submission" date="2019-08" db="EMBL/GenBank/DDBJ databases">
        <authorList>
            <person name="Kucharzyk K."/>
            <person name="Murdoch R.W."/>
            <person name="Higgins S."/>
            <person name="Loffler F."/>
        </authorList>
    </citation>
    <scope>NUCLEOTIDE SEQUENCE</scope>
</reference>
<dbReference type="AlphaFoldDB" id="A0A645HAB6"/>
<dbReference type="GO" id="GO:0003824">
    <property type="term" value="F:catalytic activity"/>
    <property type="evidence" value="ECO:0007669"/>
    <property type="project" value="InterPro"/>
</dbReference>
<evidence type="ECO:0000313" key="1">
    <source>
        <dbReference type="EMBL" id="MPN32733.1"/>
    </source>
</evidence>
<gene>
    <name evidence="1" type="ORF">SDC9_180213</name>
</gene>
<accession>A0A645HAB6</accession>
<dbReference type="GO" id="GO:0005975">
    <property type="term" value="P:carbohydrate metabolic process"/>
    <property type="evidence" value="ECO:0007669"/>
    <property type="project" value="InterPro"/>
</dbReference>
<name>A0A645HAB6_9ZZZZ</name>
<proteinExistence type="predicted"/>
<dbReference type="InterPro" id="IPR011013">
    <property type="entry name" value="Gal_mutarotase_sf_dom"/>
</dbReference>
<comment type="caution">
    <text evidence="1">The sequence shown here is derived from an EMBL/GenBank/DDBJ whole genome shotgun (WGS) entry which is preliminary data.</text>
</comment>
<dbReference type="EMBL" id="VSSQ01084902">
    <property type="protein sequence ID" value="MPN32733.1"/>
    <property type="molecule type" value="Genomic_DNA"/>
</dbReference>
<protein>
    <recommendedName>
        <fullName evidence="2">Glycosyl hydrolases family 38 C-terminal beta sandwich domain-containing protein</fullName>
    </recommendedName>
</protein>
<evidence type="ECO:0008006" key="2">
    <source>
        <dbReference type="Google" id="ProtNLM"/>
    </source>
</evidence>
<dbReference type="GO" id="GO:0030246">
    <property type="term" value="F:carbohydrate binding"/>
    <property type="evidence" value="ECO:0007669"/>
    <property type="project" value="InterPro"/>
</dbReference>
<dbReference type="SUPFAM" id="SSF74650">
    <property type="entry name" value="Galactose mutarotase-like"/>
    <property type="match status" value="1"/>
</dbReference>
<sequence length="150" mass="16564">MTLLRSALIPDDRAEAGTHTLRFALSVSDEPFSGMAVKQEALSYSHLYPVVQGRVNAAVPIEVKKGKILLTVLERESDGMPLIRLSNPGRKEETVWFSDRLGSGQAWQCNLLLEKEVELEKVDGAYVIVLPPFALRTVGFSLEKAKNAKV</sequence>